<protein>
    <submittedName>
        <fullName evidence="2">Uncharacterized protein</fullName>
    </submittedName>
</protein>
<evidence type="ECO:0000256" key="1">
    <source>
        <dbReference type="SAM" id="MobiDB-lite"/>
    </source>
</evidence>
<organism evidence="2 3">
    <name type="scientific">Popillia japonica</name>
    <name type="common">Japanese beetle</name>
    <dbReference type="NCBI Taxonomy" id="7064"/>
    <lineage>
        <taxon>Eukaryota</taxon>
        <taxon>Metazoa</taxon>
        <taxon>Ecdysozoa</taxon>
        <taxon>Arthropoda</taxon>
        <taxon>Hexapoda</taxon>
        <taxon>Insecta</taxon>
        <taxon>Pterygota</taxon>
        <taxon>Neoptera</taxon>
        <taxon>Endopterygota</taxon>
        <taxon>Coleoptera</taxon>
        <taxon>Polyphaga</taxon>
        <taxon>Scarabaeiformia</taxon>
        <taxon>Scarabaeidae</taxon>
        <taxon>Rutelinae</taxon>
        <taxon>Popillia</taxon>
    </lineage>
</organism>
<reference evidence="2 3" key="1">
    <citation type="journal article" date="2024" name="BMC Genomics">
        <title>De novo assembly and annotation of Popillia japonica's genome with initial clues to its potential as an invasive pest.</title>
        <authorList>
            <person name="Cucini C."/>
            <person name="Boschi S."/>
            <person name="Funari R."/>
            <person name="Cardaioli E."/>
            <person name="Iannotti N."/>
            <person name="Marturano G."/>
            <person name="Paoli F."/>
            <person name="Bruttini M."/>
            <person name="Carapelli A."/>
            <person name="Frati F."/>
            <person name="Nardi F."/>
        </authorList>
    </citation>
    <scope>NUCLEOTIDE SEQUENCE [LARGE SCALE GENOMIC DNA]</scope>
    <source>
        <strain evidence="2">DMR45628</strain>
    </source>
</reference>
<evidence type="ECO:0000313" key="2">
    <source>
        <dbReference type="EMBL" id="KAK9722424.1"/>
    </source>
</evidence>
<feature type="compositionally biased region" description="Polar residues" evidence="1">
    <location>
        <begin position="25"/>
        <end position="54"/>
    </location>
</feature>
<keyword evidence="3" id="KW-1185">Reference proteome</keyword>
<evidence type="ECO:0000313" key="3">
    <source>
        <dbReference type="Proteomes" id="UP001458880"/>
    </source>
</evidence>
<dbReference type="AlphaFoldDB" id="A0AAW1KQ74"/>
<dbReference type="EMBL" id="JASPKY010000188">
    <property type="protein sequence ID" value="KAK9722424.1"/>
    <property type="molecule type" value="Genomic_DNA"/>
</dbReference>
<dbReference type="Proteomes" id="UP001458880">
    <property type="component" value="Unassembled WGS sequence"/>
</dbReference>
<proteinExistence type="predicted"/>
<feature type="region of interest" description="Disordered" evidence="1">
    <location>
        <begin position="468"/>
        <end position="487"/>
    </location>
</feature>
<sequence length="841" mass="93585">MENFDESSLIRKHIRSINFLKNVSSRTPESPTYSVADSDGDSSSRNVSGQSTAGSEKADTIRSCESIIKVFRFETKGFNQNNEKCLAFWNALNNRDDIMPVNCTIMDAQNNKRTAACQTEEEESEASLWARALLELRKRKLDKVALAAASTSCKFCQSLGPMSPILDPGDLQHDQDLTELDCWSPHTMNKATQFSTRDISLDVATSVNTDLGMVEPLRRKSASSNRLESNTIENEEVAKYASSIELNTTASSSLVRPTFEQAEFPLKVIDIDETEENESFKVARSSTVKPTALRKQVGKFSEEYIDKRKVSIADVVKVTITPRTGDSSEVAKARGSVVSSIKESTAKKTDSKLKSSIIVPASTAKRVSISDVSINTDIKRDVDHIPPAGEAPKEVETQRKSSLKCRLSMEPIGGGPIQIISHADRAKVQEFRKLSQKIEESIALSNLREKDIMDKERELNSIVIIKASNPSDSNDSSSKNSRVFSKSDAVPRKQISFYGETSPRKKSMSKTFREDSDIAGGSVAPFRESVIGTSLTNIVYQKQLVTAQSTSNLVDETLGKRMSLSEDNKINKSQTSRKASMSVELSPRKVNEPPVQQVQSLAEDVDSNVRSTGTDTPYLTSLLHPDTLKSLTAIANRKKALEDELRKHKLEDQTVDRNIYLCPCLRILEKTSCTECSCIKGICLKPSEEDLKKIDEFFDHLPERKKSQLKCFSKALVQIRRIMKQDLDQATADQQILEVLTGLGPCECEGDTCECQLHHLDIDNEKADYNFIAATMLQKFNSILDERLEEKLGIKLEKPPHLRNQGVETETFIESTSPATDTPQKIKCNVCKEKDCVCVTK</sequence>
<feature type="region of interest" description="Disordered" evidence="1">
    <location>
        <begin position="494"/>
        <end position="519"/>
    </location>
</feature>
<feature type="region of interest" description="Disordered" evidence="1">
    <location>
        <begin position="25"/>
        <end position="55"/>
    </location>
</feature>
<name>A0AAW1KQ74_POPJA</name>
<feature type="region of interest" description="Disordered" evidence="1">
    <location>
        <begin position="565"/>
        <end position="610"/>
    </location>
</feature>
<comment type="caution">
    <text evidence="2">The sequence shown here is derived from an EMBL/GenBank/DDBJ whole genome shotgun (WGS) entry which is preliminary data.</text>
</comment>
<accession>A0AAW1KQ74</accession>
<gene>
    <name evidence="2" type="ORF">QE152_g19698</name>
</gene>